<dbReference type="GO" id="GO:0020037">
    <property type="term" value="F:heme binding"/>
    <property type="evidence" value="ECO:0007669"/>
    <property type="project" value="UniProtKB-UniRule"/>
</dbReference>
<evidence type="ECO:0000256" key="1">
    <source>
        <dbReference type="ARBA" id="ARBA00022617"/>
    </source>
</evidence>
<dbReference type="GO" id="GO:0005783">
    <property type="term" value="C:endoplasmic reticulum"/>
    <property type="evidence" value="ECO:0007669"/>
    <property type="project" value="TreeGrafter"/>
</dbReference>
<dbReference type="EMBL" id="JAKKPZ010000004">
    <property type="protein sequence ID" value="KAI1722240.1"/>
    <property type="molecule type" value="Genomic_DNA"/>
</dbReference>
<dbReference type="GO" id="GO:0004128">
    <property type="term" value="F:cytochrome-b5 reductase activity, acting on NAD(P)H"/>
    <property type="evidence" value="ECO:0007669"/>
    <property type="project" value="TreeGrafter"/>
</dbReference>
<dbReference type="AlphaFoldDB" id="A0AAD4R4M0"/>
<dbReference type="PRINTS" id="PR00363">
    <property type="entry name" value="CYTOCHROMEB5"/>
</dbReference>
<dbReference type="PROSITE" id="PS00191">
    <property type="entry name" value="CYTOCHROME_B5_1"/>
    <property type="match status" value="1"/>
</dbReference>
<evidence type="ECO:0000259" key="5">
    <source>
        <dbReference type="PROSITE" id="PS50255"/>
    </source>
</evidence>
<dbReference type="InterPro" id="IPR001199">
    <property type="entry name" value="Cyt_B5-like_heme/steroid-bd"/>
</dbReference>
<sequence>MRRTQTTINKHKRGCGALIGKPSDSPSDGKFKDFSKEIVIGSSRLVLFYQTSGLGDTMALNVPGIDKKVGRSEMRRKNKVALQPGRGLMDWVNQSKTQRMSKYPEMCSVNETELGRHCRQDDCWILLFDTVYDVTLYMDFHPGGPEELMRAAGTDGTDLFNEEHRWVNFRAMLSSCVIGPFNGDRLRLRRPMPEGSEV</sequence>
<feature type="domain" description="Cytochrome b5 heme-binding" evidence="5">
    <location>
        <begin position="106"/>
        <end position="182"/>
    </location>
</feature>
<evidence type="ECO:0000313" key="6">
    <source>
        <dbReference type="EMBL" id="KAI1722240.1"/>
    </source>
</evidence>
<dbReference type="GO" id="GO:0006801">
    <property type="term" value="P:superoxide metabolic process"/>
    <property type="evidence" value="ECO:0007669"/>
    <property type="project" value="TreeGrafter"/>
</dbReference>
<keyword evidence="7" id="KW-1185">Reference proteome</keyword>
<dbReference type="SUPFAM" id="SSF55856">
    <property type="entry name" value="Cytochrome b5-like heme/steroid binding domain"/>
    <property type="match status" value="1"/>
</dbReference>
<dbReference type="PANTHER" id="PTHR46237:SF1">
    <property type="entry name" value="CYTOCHROME B5 REDUCTASE 4"/>
    <property type="match status" value="1"/>
</dbReference>
<dbReference type="InterPro" id="IPR051872">
    <property type="entry name" value="Cytochrome_b5/Flavoprotein_Rdt"/>
</dbReference>
<evidence type="ECO:0000313" key="7">
    <source>
        <dbReference type="Proteomes" id="UP001201812"/>
    </source>
</evidence>
<dbReference type="Pfam" id="PF00173">
    <property type="entry name" value="Cyt-b5"/>
    <property type="match status" value="1"/>
</dbReference>
<accession>A0AAD4R4M0</accession>
<dbReference type="SMART" id="SM01117">
    <property type="entry name" value="Cyt-b5"/>
    <property type="match status" value="1"/>
</dbReference>
<organism evidence="6 7">
    <name type="scientific">Ditylenchus destructor</name>
    <dbReference type="NCBI Taxonomy" id="166010"/>
    <lineage>
        <taxon>Eukaryota</taxon>
        <taxon>Metazoa</taxon>
        <taxon>Ecdysozoa</taxon>
        <taxon>Nematoda</taxon>
        <taxon>Chromadorea</taxon>
        <taxon>Rhabditida</taxon>
        <taxon>Tylenchina</taxon>
        <taxon>Tylenchomorpha</taxon>
        <taxon>Sphaerularioidea</taxon>
        <taxon>Anguinidae</taxon>
        <taxon>Anguininae</taxon>
        <taxon>Ditylenchus</taxon>
    </lineage>
</organism>
<comment type="similarity">
    <text evidence="4">Belongs to the cytochrome b5 family.</text>
</comment>
<name>A0AAD4R4M0_9BILA</name>
<evidence type="ECO:0000256" key="2">
    <source>
        <dbReference type="ARBA" id="ARBA00022723"/>
    </source>
</evidence>
<dbReference type="FunFam" id="3.10.120.10:FF:000001">
    <property type="entry name" value="Cytochrome b5 reductase 4"/>
    <property type="match status" value="1"/>
</dbReference>
<dbReference type="PROSITE" id="PS50255">
    <property type="entry name" value="CYTOCHROME_B5_2"/>
    <property type="match status" value="1"/>
</dbReference>
<evidence type="ECO:0000256" key="3">
    <source>
        <dbReference type="ARBA" id="ARBA00023004"/>
    </source>
</evidence>
<dbReference type="GO" id="GO:0046872">
    <property type="term" value="F:metal ion binding"/>
    <property type="evidence" value="ECO:0007669"/>
    <property type="project" value="UniProtKB-UniRule"/>
</dbReference>
<gene>
    <name evidence="6" type="ORF">DdX_04549</name>
</gene>
<protein>
    <submittedName>
        <fullName evidence="6">Cytochrome b5-like heme/Steroid binding domain-containing protein</fullName>
    </submittedName>
</protein>
<reference evidence="6" key="1">
    <citation type="submission" date="2022-01" db="EMBL/GenBank/DDBJ databases">
        <title>Genome Sequence Resource for Two Populations of Ditylenchus destructor, the Migratory Endoparasitic Phytonematode.</title>
        <authorList>
            <person name="Zhang H."/>
            <person name="Lin R."/>
            <person name="Xie B."/>
        </authorList>
    </citation>
    <scope>NUCLEOTIDE SEQUENCE</scope>
    <source>
        <strain evidence="6">BazhouSP</strain>
    </source>
</reference>
<dbReference type="Gene3D" id="3.10.120.10">
    <property type="entry name" value="Cytochrome b5-like heme/steroid binding domain"/>
    <property type="match status" value="1"/>
</dbReference>
<keyword evidence="3 4" id="KW-0408">Iron</keyword>
<proteinExistence type="inferred from homology"/>
<dbReference type="InterPro" id="IPR036400">
    <property type="entry name" value="Cyt_B5-like_heme/steroid_sf"/>
</dbReference>
<dbReference type="InterPro" id="IPR018506">
    <property type="entry name" value="Cyt_B5_heme-BS"/>
</dbReference>
<evidence type="ECO:0000256" key="4">
    <source>
        <dbReference type="RuleBase" id="RU362121"/>
    </source>
</evidence>
<keyword evidence="2 4" id="KW-0479">Metal-binding</keyword>
<dbReference type="Proteomes" id="UP001201812">
    <property type="component" value="Unassembled WGS sequence"/>
</dbReference>
<comment type="caution">
    <text evidence="6">The sequence shown here is derived from an EMBL/GenBank/DDBJ whole genome shotgun (WGS) entry which is preliminary data.</text>
</comment>
<keyword evidence="1 4" id="KW-0349">Heme</keyword>
<dbReference type="PANTHER" id="PTHR46237">
    <property type="entry name" value="CYTOCHROME B5 REDUCTASE 4 FAMILY MEMBER"/>
    <property type="match status" value="1"/>
</dbReference>